<keyword evidence="1" id="KW-0805">Transcription regulation</keyword>
<protein>
    <submittedName>
        <fullName evidence="5">DNA-binding transcriptional regulator, GntR family</fullName>
    </submittedName>
</protein>
<dbReference type="GO" id="GO:0003700">
    <property type="term" value="F:DNA-binding transcription factor activity"/>
    <property type="evidence" value="ECO:0007669"/>
    <property type="project" value="InterPro"/>
</dbReference>
<dbReference type="Pfam" id="PF00392">
    <property type="entry name" value="GntR"/>
    <property type="match status" value="1"/>
</dbReference>
<evidence type="ECO:0000256" key="1">
    <source>
        <dbReference type="ARBA" id="ARBA00023015"/>
    </source>
</evidence>
<name>A0A1I5I5U7_9ACTN</name>
<dbReference type="GO" id="GO:0003677">
    <property type="term" value="F:DNA binding"/>
    <property type="evidence" value="ECO:0007669"/>
    <property type="project" value="UniProtKB-KW"/>
</dbReference>
<sequence>MVSLPQIPQTTQADEAVVILREAILSGVLKQGTPLREIQLADGLAIGRGPLREALLRLEEEGLVQREAYRGSFVAEVSVDTITEIEELRTVLEPFAAFAGLRRLREGPVHDNLVAAVESLERAAAEHDYKGGVEAHLAVHRAIYEASDNQVLIGIWSSWQNQMRLFMTLEHRRLGDLREIAMGHRLLLTTLESGDRRAIRRGFAEHIRPEWVAADFDQLRSNDGDNNR</sequence>
<organism evidence="5 6">
    <name type="scientific">Actinomadura madurae</name>
    <dbReference type="NCBI Taxonomy" id="1993"/>
    <lineage>
        <taxon>Bacteria</taxon>
        <taxon>Bacillati</taxon>
        <taxon>Actinomycetota</taxon>
        <taxon>Actinomycetes</taxon>
        <taxon>Streptosporangiales</taxon>
        <taxon>Thermomonosporaceae</taxon>
        <taxon>Actinomadura</taxon>
    </lineage>
</organism>
<feature type="domain" description="HTH gntR-type" evidence="4">
    <location>
        <begin position="10"/>
        <end position="77"/>
    </location>
</feature>
<accession>A0A1I5I5U7</accession>
<dbReference type="SUPFAM" id="SSF48008">
    <property type="entry name" value="GntR ligand-binding domain-like"/>
    <property type="match status" value="1"/>
</dbReference>
<dbReference type="Pfam" id="PF07729">
    <property type="entry name" value="FCD"/>
    <property type="match status" value="1"/>
</dbReference>
<dbReference type="Gene3D" id="1.20.120.530">
    <property type="entry name" value="GntR ligand-binding domain-like"/>
    <property type="match status" value="1"/>
</dbReference>
<evidence type="ECO:0000313" key="6">
    <source>
        <dbReference type="Proteomes" id="UP000183413"/>
    </source>
</evidence>
<dbReference type="InterPro" id="IPR000524">
    <property type="entry name" value="Tscrpt_reg_HTH_GntR"/>
</dbReference>
<keyword evidence="2 5" id="KW-0238">DNA-binding</keyword>
<evidence type="ECO:0000313" key="5">
    <source>
        <dbReference type="EMBL" id="SFO55520.1"/>
    </source>
</evidence>
<dbReference type="PANTHER" id="PTHR43537">
    <property type="entry name" value="TRANSCRIPTIONAL REGULATOR, GNTR FAMILY"/>
    <property type="match status" value="1"/>
</dbReference>
<dbReference type="SUPFAM" id="SSF46785">
    <property type="entry name" value="Winged helix' DNA-binding domain"/>
    <property type="match status" value="1"/>
</dbReference>
<proteinExistence type="predicted"/>
<dbReference type="InterPro" id="IPR011711">
    <property type="entry name" value="GntR_C"/>
</dbReference>
<keyword evidence="6" id="KW-1185">Reference proteome</keyword>
<dbReference type="CDD" id="cd07377">
    <property type="entry name" value="WHTH_GntR"/>
    <property type="match status" value="1"/>
</dbReference>
<dbReference type="SMART" id="SM00895">
    <property type="entry name" value="FCD"/>
    <property type="match status" value="1"/>
</dbReference>
<dbReference type="PANTHER" id="PTHR43537:SF5">
    <property type="entry name" value="UXU OPERON TRANSCRIPTIONAL REGULATOR"/>
    <property type="match status" value="1"/>
</dbReference>
<dbReference type="AlphaFoldDB" id="A0A1I5I5U7"/>
<dbReference type="InterPro" id="IPR036388">
    <property type="entry name" value="WH-like_DNA-bd_sf"/>
</dbReference>
<dbReference type="PROSITE" id="PS50949">
    <property type="entry name" value="HTH_GNTR"/>
    <property type="match status" value="1"/>
</dbReference>
<dbReference type="SMART" id="SM00345">
    <property type="entry name" value="HTH_GNTR"/>
    <property type="match status" value="1"/>
</dbReference>
<evidence type="ECO:0000256" key="3">
    <source>
        <dbReference type="ARBA" id="ARBA00023163"/>
    </source>
</evidence>
<dbReference type="InterPro" id="IPR008920">
    <property type="entry name" value="TF_FadR/GntR_C"/>
</dbReference>
<gene>
    <name evidence="5" type="ORF">SAMN04489713_107125</name>
</gene>
<reference evidence="5 6" key="1">
    <citation type="submission" date="2016-10" db="EMBL/GenBank/DDBJ databases">
        <authorList>
            <person name="de Groot N.N."/>
        </authorList>
    </citation>
    <scope>NUCLEOTIDE SEQUENCE [LARGE SCALE GENOMIC DNA]</scope>
    <source>
        <strain evidence="5 6">DSM 43067</strain>
    </source>
</reference>
<dbReference type="Proteomes" id="UP000183413">
    <property type="component" value="Unassembled WGS sequence"/>
</dbReference>
<dbReference type="Gene3D" id="1.10.10.10">
    <property type="entry name" value="Winged helix-like DNA-binding domain superfamily/Winged helix DNA-binding domain"/>
    <property type="match status" value="1"/>
</dbReference>
<dbReference type="InterPro" id="IPR036390">
    <property type="entry name" value="WH_DNA-bd_sf"/>
</dbReference>
<keyword evidence="3" id="KW-0804">Transcription</keyword>
<evidence type="ECO:0000256" key="2">
    <source>
        <dbReference type="ARBA" id="ARBA00023125"/>
    </source>
</evidence>
<evidence type="ECO:0000259" key="4">
    <source>
        <dbReference type="PROSITE" id="PS50949"/>
    </source>
</evidence>
<dbReference type="STRING" id="1993.SAMN04489713_107125"/>
<dbReference type="InParanoid" id="A0A1I5I5U7"/>
<dbReference type="EMBL" id="FOVH01000007">
    <property type="protein sequence ID" value="SFO55520.1"/>
    <property type="molecule type" value="Genomic_DNA"/>
</dbReference>